<dbReference type="AlphaFoldDB" id="A0AAX3TGE2"/>
<evidence type="ECO:0000313" key="4">
    <source>
        <dbReference type="Proteomes" id="UP001178743"/>
    </source>
</evidence>
<dbReference type="InterPro" id="IPR012340">
    <property type="entry name" value="NA-bd_OB-fold"/>
</dbReference>
<evidence type="ECO:0000256" key="1">
    <source>
        <dbReference type="ARBA" id="ARBA00023125"/>
    </source>
</evidence>
<dbReference type="PIRSF" id="PIRSF002070">
    <property type="entry name" value="SSB"/>
    <property type="match status" value="1"/>
</dbReference>
<proteinExistence type="predicted"/>
<dbReference type="PROSITE" id="PS50935">
    <property type="entry name" value="SSB"/>
    <property type="match status" value="1"/>
</dbReference>
<dbReference type="InterPro" id="IPR000424">
    <property type="entry name" value="Primosome_PriB/ssb"/>
</dbReference>
<evidence type="ECO:0000313" key="3">
    <source>
        <dbReference type="EMBL" id="WFQ93043.1"/>
    </source>
</evidence>
<dbReference type="EMBL" id="CP104008">
    <property type="protein sequence ID" value="WFQ93043.1"/>
    <property type="molecule type" value="Genomic_DNA"/>
</dbReference>
<gene>
    <name evidence="3" type="ORF">MFERI14822_00836</name>
</gene>
<dbReference type="Gene3D" id="2.40.50.140">
    <property type="entry name" value="Nucleic acid-binding proteins"/>
    <property type="match status" value="1"/>
</dbReference>
<dbReference type="GO" id="GO:0006260">
    <property type="term" value="P:DNA replication"/>
    <property type="evidence" value="ECO:0007669"/>
    <property type="project" value="InterPro"/>
</dbReference>
<organism evidence="3 4">
    <name type="scientific">Mycoplasma feriruminatoris</name>
    <dbReference type="NCBI Taxonomy" id="1179777"/>
    <lineage>
        <taxon>Bacteria</taxon>
        <taxon>Bacillati</taxon>
        <taxon>Mycoplasmatota</taxon>
        <taxon>Mollicutes</taxon>
        <taxon>Mycoplasmataceae</taxon>
        <taxon>Mycoplasma</taxon>
    </lineage>
</organism>
<dbReference type="GO" id="GO:0003697">
    <property type="term" value="F:single-stranded DNA binding"/>
    <property type="evidence" value="ECO:0007669"/>
    <property type="project" value="InterPro"/>
</dbReference>
<accession>A0AAX3TGE2</accession>
<reference evidence="3" key="1">
    <citation type="submission" date="2022-06" db="EMBL/GenBank/DDBJ databases">
        <title>Comparative genomic analysis of Mycoplasma feriruminatoris and the Mycoplasma mycoides cluster.</title>
        <authorList>
            <person name="Baby V."/>
            <person name="Ambroset C."/>
            <person name="Gaurivaud P."/>
            <person name="Boury C."/>
            <person name="Guichoux E."/>
            <person name="Lartigue C."/>
            <person name="Tardy F."/>
            <person name="Sirand-Pugnet P."/>
        </authorList>
    </citation>
    <scope>NUCLEOTIDE SEQUENCE</scope>
    <source>
        <strain evidence="3">L14822</strain>
    </source>
</reference>
<evidence type="ECO:0000256" key="2">
    <source>
        <dbReference type="PIRNR" id="PIRNR002070"/>
    </source>
</evidence>
<dbReference type="InterPro" id="IPR011344">
    <property type="entry name" value="ssDNA-bd"/>
</dbReference>
<name>A0AAX3TGE2_9MOLU</name>
<sequence length="149" mass="17480">MNQVNLIGRLVSEEFYERDYEKPNKKNGKLLKFKIATLRTPRTEFLEITVFDNVAEFIKNFGHKGELLEITGSLQNNVYKNKEDKTISKLEVVGKTVGFLTNKAKKEEEKSYEELEAEYQKDLTEFERDVLLTLVEDDEEWNDMTISNM</sequence>
<protein>
    <recommendedName>
        <fullName evidence="2">Single-stranded DNA-binding protein</fullName>
    </recommendedName>
</protein>
<dbReference type="SUPFAM" id="SSF50249">
    <property type="entry name" value="Nucleic acid-binding proteins"/>
    <property type="match status" value="1"/>
</dbReference>
<keyword evidence="1 2" id="KW-0238">DNA-binding</keyword>
<dbReference type="CDD" id="cd04496">
    <property type="entry name" value="SSB_OBF"/>
    <property type="match status" value="1"/>
</dbReference>
<dbReference type="RefSeq" id="WP_278307496.1">
    <property type="nucleotide sequence ID" value="NZ_CP104008.1"/>
</dbReference>
<dbReference type="Pfam" id="PF00436">
    <property type="entry name" value="SSB"/>
    <property type="match status" value="1"/>
</dbReference>
<dbReference type="Proteomes" id="UP001178743">
    <property type="component" value="Chromosome"/>
</dbReference>